<dbReference type="EMBL" id="CP015772">
    <property type="protein sequence ID" value="ANH81489.1"/>
    <property type="molecule type" value="Genomic_DNA"/>
</dbReference>
<reference evidence="2 3" key="1">
    <citation type="submission" date="2016-05" db="EMBL/GenBank/DDBJ databases">
        <title>Niabella ginsenosidivorans BS26 whole genome sequencing.</title>
        <authorList>
            <person name="Im W.T."/>
            <person name="Siddiqi M.Z."/>
        </authorList>
    </citation>
    <scope>NUCLEOTIDE SEQUENCE [LARGE SCALE GENOMIC DNA]</scope>
    <source>
        <strain evidence="2 3">BS26</strain>
    </source>
</reference>
<keyword evidence="3" id="KW-1185">Reference proteome</keyword>
<evidence type="ECO:0000256" key="1">
    <source>
        <dbReference type="SAM" id="MobiDB-lite"/>
    </source>
</evidence>
<sequence length="110" mass="12654">MDNKIMGGINVPLKEEGGKGRGRPSHSSASRRILPPAYRQAGQRERCGLQRNVIHPAEVYILMDSSVPFWLAWHMQRSHSEKPRFLSHELKKCYASFYGLQIADNELYQK</sequence>
<evidence type="ECO:0000313" key="2">
    <source>
        <dbReference type="EMBL" id="ANH81489.1"/>
    </source>
</evidence>
<gene>
    <name evidence="2" type="ORF">A8C56_11320</name>
</gene>
<organism evidence="2 3">
    <name type="scientific">Niabella ginsenosidivorans</name>
    <dbReference type="NCBI Taxonomy" id="1176587"/>
    <lineage>
        <taxon>Bacteria</taxon>
        <taxon>Pseudomonadati</taxon>
        <taxon>Bacteroidota</taxon>
        <taxon>Chitinophagia</taxon>
        <taxon>Chitinophagales</taxon>
        <taxon>Chitinophagaceae</taxon>
        <taxon>Niabella</taxon>
    </lineage>
</organism>
<name>A0A1A9I354_9BACT</name>
<dbReference type="KEGG" id="nia:A8C56_11320"/>
<accession>A0A1A9I354</accession>
<evidence type="ECO:0000313" key="3">
    <source>
        <dbReference type="Proteomes" id="UP000077667"/>
    </source>
</evidence>
<protein>
    <submittedName>
        <fullName evidence="2">Uncharacterized protein</fullName>
    </submittedName>
</protein>
<dbReference type="Proteomes" id="UP000077667">
    <property type="component" value="Chromosome"/>
</dbReference>
<proteinExistence type="predicted"/>
<dbReference type="AlphaFoldDB" id="A0A1A9I354"/>
<feature type="region of interest" description="Disordered" evidence="1">
    <location>
        <begin position="1"/>
        <end position="41"/>
    </location>
</feature>